<gene>
    <name evidence="3" type="primary">ITN1_44</name>
    <name evidence="3" type="ORF">CFP56_023930</name>
</gene>
<name>A0AAW0K8I4_QUESU</name>
<organism evidence="3 4">
    <name type="scientific">Quercus suber</name>
    <name type="common">Cork oak</name>
    <dbReference type="NCBI Taxonomy" id="58331"/>
    <lineage>
        <taxon>Eukaryota</taxon>
        <taxon>Viridiplantae</taxon>
        <taxon>Streptophyta</taxon>
        <taxon>Embryophyta</taxon>
        <taxon>Tracheophyta</taxon>
        <taxon>Spermatophyta</taxon>
        <taxon>Magnoliopsida</taxon>
        <taxon>eudicotyledons</taxon>
        <taxon>Gunneridae</taxon>
        <taxon>Pentapetalae</taxon>
        <taxon>rosids</taxon>
        <taxon>fabids</taxon>
        <taxon>Fagales</taxon>
        <taxon>Fagaceae</taxon>
        <taxon>Quercus</taxon>
    </lineage>
</organism>
<reference evidence="3 4" key="1">
    <citation type="journal article" date="2018" name="Sci. Data">
        <title>The draft genome sequence of cork oak.</title>
        <authorList>
            <person name="Ramos A.M."/>
            <person name="Usie A."/>
            <person name="Barbosa P."/>
            <person name="Barros P.M."/>
            <person name="Capote T."/>
            <person name="Chaves I."/>
            <person name="Simoes F."/>
            <person name="Abreu I."/>
            <person name="Carrasquinho I."/>
            <person name="Faro C."/>
            <person name="Guimaraes J.B."/>
            <person name="Mendonca D."/>
            <person name="Nobrega F."/>
            <person name="Rodrigues L."/>
            <person name="Saibo N.J.M."/>
            <person name="Varela M.C."/>
            <person name="Egas C."/>
            <person name="Matos J."/>
            <person name="Miguel C.M."/>
            <person name="Oliveira M.M."/>
            <person name="Ricardo C.P."/>
            <person name="Goncalves S."/>
        </authorList>
    </citation>
    <scope>NUCLEOTIDE SEQUENCE [LARGE SCALE GENOMIC DNA]</scope>
    <source>
        <strain evidence="4">cv. HL8</strain>
    </source>
</reference>
<feature type="transmembrane region" description="Helical" evidence="1">
    <location>
        <begin position="610"/>
        <end position="632"/>
    </location>
</feature>
<sequence length="735" mass="83541">MSIISSLTPDEERTLFLSFEKDLYRKIKAGEWDKAVNLYREKFEWAHERLLIRKLGGTVLHFAVSHGPDKIVEQLVEICEKKEKKEVLKTRDMQGNVPLHLAASTGSLRKCICIAEADPSLGNARNKEGESPLFSAAILGRTEIFLCLRSICNNELHSSYFRKTGGETILHCAIKRNCWGEHFNLFKERTLFLSFEKDLYRKIKAGEWDKAVNLYRENFEWAHGRLLIRKLGGTVLHFSVSHGRDKIVEQLVEICEKKEHKEVLKIRDMQGNVPLHLAASTGSLRKCICIAEADTSLGNARNKEGESPLFSAAILGRTKIFLCLRSICNNELDSSYFRKTGGETILHCAIKRNCWGSEEIKKIKKTHMLSVEIMKLVKVEQYSERGRNPLLSEYENDFNDRDLDCSLRPSVEMWKNSQPQVNEETSILSAAKNGIIEMVEGILDRYPMAIHDETRKGKNIVLLAAEYRQTQVYELFRKGKFQKQSLFQKLDNEGNSALHLAATPSEQKSGLIPGPAVQMHWEIKWYEHIKNSLPPGFLHLLNNKGKSSGEIFKENHKDLVEMGGKWLSSTSKACSVVAGLFVTVAFNMSTTVPGGVNQEGTPNLENQMPFYIFAISSYVSFYSSLLAVIMFLAILTSEYKESSFRSTLPIKLLLGLTAFYVSIVSTSISFSAAHFFIVKDKLKYATFPVYSGVLLLLIFFAIAGFPLYFHLTWAIFKNVPHHHYRITRAGFHFKH</sequence>
<feature type="domain" description="PGG" evidence="2">
    <location>
        <begin position="565"/>
        <end position="676"/>
    </location>
</feature>
<evidence type="ECO:0000256" key="1">
    <source>
        <dbReference type="SAM" id="Phobius"/>
    </source>
</evidence>
<proteinExistence type="predicted"/>
<dbReference type="SUPFAM" id="SSF48403">
    <property type="entry name" value="Ankyrin repeat"/>
    <property type="match status" value="2"/>
</dbReference>
<dbReference type="PANTHER" id="PTHR24177">
    <property type="entry name" value="CASKIN"/>
    <property type="match status" value="1"/>
</dbReference>
<feature type="transmembrane region" description="Helical" evidence="1">
    <location>
        <begin position="652"/>
        <end position="677"/>
    </location>
</feature>
<dbReference type="Pfam" id="PF13962">
    <property type="entry name" value="PGG"/>
    <property type="match status" value="1"/>
</dbReference>
<dbReference type="PANTHER" id="PTHR24177:SF103">
    <property type="entry name" value="PGG DOMAIN-CONTAINING PROTEIN"/>
    <property type="match status" value="1"/>
</dbReference>
<dbReference type="AlphaFoldDB" id="A0AAW0K8I4"/>
<dbReference type="InterPro" id="IPR036770">
    <property type="entry name" value="Ankyrin_rpt-contain_sf"/>
</dbReference>
<dbReference type="GO" id="GO:0016020">
    <property type="term" value="C:membrane"/>
    <property type="evidence" value="ECO:0007669"/>
    <property type="project" value="TreeGrafter"/>
</dbReference>
<keyword evidence="1" id="KW-0812">Transmembrane</keyword>
<accession>A0AAW0K8I4</accession>
<dbReference type="InterPro" id="IPR002110">
    <property type="entry name" value="Ankyrin_rpt"/>
</dbReference>
<keyword evidence="1" id="KW-0472">Membrane</keyword>
<dbReference type="InterPro" id="IPR026961">
    <property type="entry name" value="PGG_dom"/>
</dbReference>
<dbReference type="EMBL" id="PKMF04000378">
    <property type="protein sequence ID" value="KAK7835015.1"/>
    <property type="molecule type" value="Genomic_DNA"/>
</dbReference>
<keyword evidence="4" id="KW-1185">Reference proteome</keyword>
<dbReference type="Gene3D" id="1.25.40.20">
    <property type="entry name" value="Ankyrin repeat-containing domain"/>
    <property type="match status" value="3"/>
</dbReference>
<feature type="transmembrane region" description="Helical" evidence="1">
    <location>
        <begin position="689"/>
        <end position="716"/>
    </location>
</feature>
<protein>
    <submittedName>
        <fullName evidence="3">Ankyrin repeat-containing protein itn1</fullName>
    </submittedName>
</protein>
<evidence type="ECO:0000259" key="2">
    <source>
        <dbReference type="Pfam" id="PF13962"/>
    </source>
</evidence>
<evidence type="ECO:0000313" key="3">
    <source>
        <dbReference type="EMBL" id="KAK7835015.1"/>
    </source>
</evidence>
<dbReference type="Proteomes" id="UP000237347">
    <property type="component" value="Unassembled WGS sequence"/>
</dbReference>
<evidence type="ECO:0000313" key="4">
    <source>
        <dbReference type="Proteomes" id="UP000237347"/>
    </source>
</evidence>
<comment type="caution">
    <text evidence="3">The sequence shown here is derived from an EMBL/GenBank/DDBJ whole genome shotgun (WGS) entry which is preliminary data.</text>
</comment>
<dbReference type="SMART" id="SM00248">
    <property type="entry name" value="ANK"/>
    <property type="match status" value="8"/>
</dbReference>
<keyword evidence="1" id="KW-1133">Transmembrane helix</keyword>